<comment type="caution">
    <text evidence="2">The sequence shown here is derived from an EMBL/GenBank/DDBJ whole genome shotgun (WGS) entry which is preliminary data.</text>
</comment>
<gene>
    <name evidence="2" type="ORF">FBZ90_107322</name>
</gene>
<evidence type="ECO:0000313" key="3">
    <source>
        <dbReference type="Proteomes" id="UP000315751"/>
    </source>
</evidence>
<dbReference type="EMBL" id="VITR01000007">
    <property type="protein sequence ID" value="TWB41943.1"/>
    <property type="molecule type" value="Genomic_DNA"/>
</dbReference>
<dbReference type="PANTHER" id="PTHR34985:SF1">
    <property type="entry name" value="SLR0554 PROTEIN"/>
    <property type="match status" value="1"/>
</dbReference>
<evidence type="ECO:0000313" key="2">
    <source>
        <dbReference type="EMBL" id="TWB41943.1"/>
    </source>
</evidence>
<name>A0A560H6K1_9PROT</name>
<dbReference type="PANTHER" id="PTHR34985">
    <property type="entry name" value="SLR0554 PROTEIN"/>
    <property type="match status" value="1"/>
</dbReference>
<reference evidence="2 3" key="1">
    <citation type="submission" date="2019-06" db="EMBL/GenBank/DDBJ databases">
        <title>Genomic Encyclopedia of Type Strains, Phase IV (KMG-V): Genome sequencing to study the core and pangenomes of soil and plant-associated prokaryotes.</title>
        <authorList>
            <person name="Whitman W."/>
        </authorList>
    </citation>
    <scope>NUCLEOTIDE SEQUENCE [LARGE SCALE GENOMIC DNA]</scope>
    <source>
        <strain evidence="2 3">BR 11622</strain>
    </source>
</reference>
<protein>
    <submittedName>
        <fullName evidence="2">Virulence-associated protein E</fullName>
    </submittedName>
</protein>
<dbReference type="Proteomes" id="UP000315751">
    <property type="component" value="Unassembled WGS sequence"/>
</dbReference>
<organism evidence="2 3">
    <name type="scientific">Nitrospirillum amazonense</name>
    <dbReference type="NCBI Taxonomy" id="28077"/>
    <lineage>
        <taxon>Bacteria</taxon>
        <taxon>Pseudomonadati</taxon>
        <taxon>Pseudomonadota</taxon>
        <taxon>Alphaproteobacteria</taxon>
        <taxon>Rhodospirillales</taxon>
        <taxon>Azospirillaceae</taxon>
        <taxon>Nitrospirillum</taxon>
    </lineage>
</organism>
<dbReference type="AlphaFoldDB" id="A0A560H6K1"/>
<keyword evidence="3" id="KW-1185">Reference proteome</keyword>
<sequence>MEPGLKFDSVLVLHGRKGGGKSSVLRALGGAHFAEVRHLGLKGSRGNHPMIGKWLGEVPEIDRLISGDGDAAEFKSWISLRADRVLKPYARVHEDIPRAWVLAGTTNEVGWIRDTQNERRWWVVTVGDTLDVQGLAKVREQLLAEAVTRWPTEPLYMETEELRRALKEALESFAAENPLEVKVGRWVAEETAPALRLGGLSGIALNVDDLPDCDVTNPRRRGEIRAALTALGMTSKRPRVNGRRAPEVWGWISQEAAQACVAAYGQDYESEF</sequence>
<accession>A0A560H6K1</accession>
<dbReference type="InterPro" id="IPR007936">
    <property type="entry name" value="VapE-like_dom"/>
</dbReference>
<dbReference type="Pfam" id="PF05272">
    <property type="entry name" value="VapE-like_dom"/>
    <property type="match status" value="1"/>
</dbReference>
<proteinExistence type="predicted"/>
<feature type="domain" description="Virulence-associated protein E-like" evidence="1">
    <location>
        <begin position="1"/>
        <end position="168"/>
    </location>
</feature>
<evidence type="ECO:0000259" key="1">
    <source>
        <dbReference type="Pfam" id="PF05272"/>
    </source>
</evidence>